<name>J9WNM6_STRTE</name>
<accession>J9WNM6</accession>
<feature type="domain" description="Hemerythrin-like" evidence="2">
    <location>
        <begin position="75"/>
        <end position="204"/>
    </location>
</feature>
<evidence type="ECO:0000256" key="1">
    <source>
        <dbReference type="SAM" id="MobiDB-lite"/>
    </source>
</evidence>
<reference evidence="3" key="1">
    <citation type="journal article" date="2012" name="Med. Chem. Commun.">
        <title>Activation of a silent phenazine biosynthetic gene cluster reveals a novel natural product and a new resistance mechanism against phenazines.</title>
        <authorList>
            <person name="Saleh O."/>
            <person name="Bonitz T."/>
            <person name="Flinspach K."/>
            <person name="Kulik A."/>
            <person name="Burkard N."/>
            <person name="Muehlenweg A."/>
            <person name="Vente A."/>
            <person name="Polnick S."/>
            <person name="Laemmerhofer M."/>
            <person name="Gust B."/>
            <person name="Fiedler H.-P."/>
            <person name="Heide L."/>
        </authorList>
    </citation>
    <scope>NUCLEOTIDE SEQUENCE</scope>
    <source>
        <strain evidence="3">Tue1028</strain>
    </source>
</reference>
<feature type="compositionally biased region" description="Basic and acidic residues" evidence="1">
    <location>
        <begin position="28"/>
        <end position="42"/>
    </location>
</feature>
<dbReference type="Pfam" id="PF01814">
    <property type="entry name" value="Hemerythrin"/>
    <property type="match status" value="1"/>
</dbReference>
<evidence type="ECO:0000259" key="2">
    <source>
        <dbReference type="Pfam" id="PF01814"/>
    </source>
</evidence>
<dbReference type="Gene3D" id="1.20.120.520">
    <property type="entry name" value="nmb1532 protein domain like"/>
    <property type="match status" value="1"/>
</dbReference>
<proteinExistence type="predicted"/>
<dbReference type="CDD" id="cd12108">
    <property type="entry name" value="Hr-like"/>
    <property type="match status" value="1"/>
</dbReference>
<dbReference type="InterPro" id="IPR012312">
    <property type="entry name" value="Hemerythrin-like"/>
</dbReference>
<evidence type="ECO:0000313" key="3">
    <source>
        <dbReference type="EMBL" id="AFS18555.1"/>
    </source>
</evidence>
<protein>
    <recommendedName>
        <fullName evidence="2">Hemerythrin-like domain-containing protein</fullName>
    </recommendedName>
</protein>
<dbReference type="AlphaFoldDB" id="J9WNM6"/>
<feature type="region of interest" description="Disordered" evidence="1">
    <location>
        <begin position="26"/>
        <end position="67"/>
    </location>
</feature>
<dbReference type="EMBL" id="JQ659263">
    <property type="protein sequence ID" value="AFS18555.1"/>
    <property type="molecule type" value="Genomic_DNA"/>
</dbReference>
<organism evidence="3">
    <name type="scientific">Streptomyces tendae</name>
    <dbReference type="NCBI Taxonomy" id="1932"/>
    <lineage>
        <taxon>Bacteria</taxon>
        <taxon>Bacillati</taxon>
        <taxon>Actinomycetota</taxon>
        <taxon>Actinomycetes</taxon>
        <taxon>Kitasatosporales</taxon>
        <taxon>Streptomycetaceae</taxon>
        <taxon>Streptomyces</taxon>
    </lineage>
</organism>
<sequence>MTASSRRGADGLSGYGRRRSHLCATACHEGEAADRRDRRGTEPTDTADEAGCENSGPPTRDRSGETMGDRLDMSLMYAMHNALRRELDIMAAITARVDDDPRRVLTGAAGWDIFKKALHIHHTAEDEALWPVLRQAAAGRPDDLALLDAMDAEHAAIDPLVETIDAALADPEGGPERLATAVDSLAVNLTGHLKHEEDQALPLIEDLLTLEQWQHYGRIHGAKTGPDGPLLTPWVLDGADEDTVNTMLAVLPEPVRAAYRNEWQPAYAALDRWNSKG</sequence>